<dbReference type="InterPro" id="IPR011990">
    <property type="entry name" value="TPR-like_helical_dom_sf"/>
</dbReference>
<evidence type="ECO:0000256" key="2">
    <source>
        <dbReference type="ARBA" id="ARBA00022803"/>
    </source>
</evidence>
<feature type="repeat" description="TPR" evidence="3">
    <location>
        <begin position="649"/>
        <end position="682"/>
    </location>
</feature>
<keyword evidence="4" id="KW-0175">Coiled coil</keyword>
<dbReference type="RefSeq" id="WP_168063135.1">
    <property type="nucleotide sequence ID" value="NZ_VTOW01000005.1"/>
</dbReference>
<feature type="repeat" description="TPR" evidence="3">
    <location>
        <begin position="683"/>
        <end position="716"/>
    </location>
</feature>
<dbReference type="InterPro" id="IPR050498">
    <property type="entry name" value="Ycf3"/>
</dbReference>
<dbReference type="Pfam" id="PF14559">
    <property type="entry name" value="TPR_19"/>
    <property type="match status" value="1"/>
</dbReference>
<dbReference type="Proteomes" id="UP000534783">
    <property type="component" value="Unassembled WGS sequence"/>
</dbReference>
<dbReference type="SMART" id="SM00028">
    <property type="entry name" value="TPR"/>
    <property type="match status" value="17"/>
</dbReference>
<keyword evidence="1" id="KW-0677">Repeat</keyword>
<evidence type="ECO:0000313" key="6">
    <source>
        <dbReference type="Proteomes" id="UP000534783"/>
    </source>
</evidence>
<comment type="caution">
    <text evidence="5">The sequence shown here is derived from an EMBL/GenBank/DDBJ whole genome shotgun (WGS) entry which is preliminary data.</text>
</comment>
<feature type="repeat" description="TPR" evidence="3">
    <location>
        <begin position="101"/>
        <end position="134"/>
    </location>
</feature>
<dbReference type="Pfam" id="PF13414">
    <property type="entry name" value="TPR_11"/>
    <property type="match status" value="1"/>
</dbReference>
<evidence type="ECO:0000256" key="1">
    <source>
        <dbReference type="ARBA" id="ARBA00022737"/>
    </source>
</evidence>
<keyword evidence="2 3" id="KW-0802">TPR repeat</keyword>
<organism evidence="5 6">
    <name type="scientific">Candidatus Manganitrophus noduliformans</name>
    <dbReference type="NCBI Taxonomy" id="2606439"/>
    <lineage>
        <taxon>Bacteria</taxon>
        <taxon>Pseudomonadati</taxon>
        <taxon>Nitrospirota</taxon>
        <taxon>Nitrospiria</taxon>
        <taxon>Candidatus Troglogloeales</taxon>
        <taxon>Candidatus Manganitrophaceae</taxon>
        <taxon>Candidatus Manganitrophus</taxon>
    </lineage>
</organism>
<dbReference type="SUPFAM" id="SSF48452">
    <property type="entry name" value="TPR-like"/>
    <property type="match status" value="2"/>
</dbReference>
<accession>A0A7X6DTP5</accession>
<name>A0A7X6DTP5_9BACT</name>
<evidence type="ECO:0000256" key="4">
    <source>
        <dbReference type="SAM" id="Coils"/>
    </source>
</evidence>
<feature type="repeat" description="TPR" evidence="3">
    <location>
        <begin position="189"/>
        <end position="222"/>
    </location>
</feature>
<reference evidence="5 6" key="1">
    <citation type="journal article" date="2020" name="Nature">
        <title>Bacterial chemolithoautotrophy via manganese oxidation.</title>
        <authorList>
            <person name="Yu H."/>
            <person name="Leadbetter J.R."/>
        </authorList>
    </citation>
    <scope>NUCLEOTIDE SEQUENCE [LARGE SCALE GENOMIC DNA]</scope>
    <source>
        <strain evidence="5 6">Mn-1</strain>
    </source>
</reference>
<dbReference type="Gene3D" id="1.25.40.10">
    <property type="entry name" value="Tetratricopeptide repeat domain"/>
    <property type="match status" value="6"/>
</dbReference>
<dbReference type="InterPro" id="IPR019734">
    <property type="entry name" value="TPR_rpt"/>
</dbReference>
<dbReference type="Pfam" id="PF13432">
    <property type="entry name" value="TPR_16"/>
    <property type="match status" value="3"/>
</dbReference>
<feature type="repeat" description="TPR" evidence="3">
    <location>
        <begin position="437"/>
        <end position="470"/>
    </location>
</feature>
<dbReference type="PANTHER" id="PTHR44858:SF18">
    <property type="entry name" value="TETRATRICOPEPTIDE REPEAT (TPR) PROTEIN"/>
    <property type="match status" value="1"/>
</dbReference>
<feature type="repeat" description="TPR" evidence="3">
    <location>
        <begin position="67"/>
        <end position="100"/>
    </location>
</feature>
<dbReference type="Pfam" id="PF00515">
    <property type="entry name" value="TPR_1"/>
    <property type="match status" value="1"/>
</dbReference>
<evidence type="ECO:0000256" key="3">
    <source>
        <dbReference type="PROSITE-ProRule" id="PRU00339"/>
    </source>
</evidence>
<dbReference type="SUPFAM" id="SSF81901">
    <property type="entry name" value="HCP-like"/>
    <property type="match status" value="1"/>
</dbReference>
<proteinExistence type="predicted"/>
<dbReference type="EMBL" id="VTOW01000005">
    <property type="protein sequence ID" value="NKE73198.1"/>
    <property type="molecule type" value="Genomic_DNA"/>
</dbReference>
<dbReference type="PANTHER" id="PTHR44858">
    <property type="entry name" value="TETRATRICOPEPTIDE REPEAT PROTEIN 6"/>
    <property type="match status" value="1"/>
</dbReference>
<feature type="coiled-coil region" evidence="4">
    <location>
        <begin position="389"/>
        <end position="416"/>
    </location>
</feature>
<sequence length="1054" mass="120940">MSRRISRYLPYIISILFVLSPILRNKCYSEELPLHTFEKGVEALQKGDLQSAEEIFRAVLKGDPENPFVYFNLGSIFAATRRIDLALTVLNRAVELKPDLVAAHIRLAEIYESQGNLEEALREYEEAYLYLTDSSPLQETTILARLENIEKTVHFRENWNRGINFFRNGNYQAAENAFRTVLTVQANNALAHYWLGTVLGVQNRFDEAIESFKTSLRLRPNMTDSRIRLAELYELKGDLLEARVEVERALFFIEDRDGPEVQSLEEKLNAIEDQLEVNTYIDQALIQADNNNIDGAISTLQSLFKINPNQALAYFNLGNLWARKNRIDLAETSFKRAIEIQPNYSEAHQRLGQIYEMVGYFNRAKTEYQKAQAPLQRNDRHRTELDHFVARVEQQIKFADESARELYEESQKLLQEGKAEEAITKLEQAISIRPEDSDLHYKLGHLYRQNGKIDLAINEMLGVLEFNPGHVQARQQLGEMYQEKGYLYQALKMLKDAGALLVSDEIRLHLQSLAEKLSKIESETVLLVRKAEEESAGGKWTAATETLKRALSIVPDDIRIRLKLALLYIKLGNTTEAYRELNSISLQDPSTGEEQYHLGLLYFSAGQWEDAKRAYDLALKAKALPEALRSKIQTELERVKRKAKNEIEARRYFNRGNRYMNEQDYRSAIESFEKVVLFYPSDVASLYFIGSSYESLGEDDQARRYYKRVLAINPMNIQANQRLSFLYEKEGRIEKAIQTYRNTLEFLGEGDSPDVLWTRGRLSPLEKRYTINLSQVILGYDSNPSGASNEGGDISSSLGLTFNYYLKKDRRLQIPIGLSTQNTVFFRTNTVFSSETFSISATTFQDPYSLSFEYNFYLGIARGGPTSRGQTGILSIYRRGHTPSVLGFVYSYDDFYSYDRESNDAVRHRIRISAVQNWELNSLNASYSYFDNDTNLSDQAYQSHGVGVSYSRPFLENAARGSISYNLEMKEFKNPDSFLGSSAFRRNLLHSFTLTALYFLQESLSLGLSYTDLRNQSNLPAAVFVTAEQRLSGQAESLGSFREKIYNLFMNWSF</sequence>
<dbReference type="AlphaFoldDB" id="A0A7X6DTP5"/>
<dbReference type="PROSITE" id="PS50293">
    <property type="entry name" value="TPR_REGION"/>
    <property type="match status" value="1"/>
</dbReference>
<feature type="repeat" description="TPR" evidence="3">
    <location>
        <begin position="403"/>
        <end position="436"/>
    </location>
</feature>
<dbReference type="Pfam" id="PF13181">
    <property type="entry name" value="TPR_8"/>
    <property type="match status" value="1"/>
</dbReference>
<evidence type="ECO:0000313" key="5">
    <source>
        <dbReference type="EMBL" id="NKE73198.1"/>
    </source>
</evidence>
<keyword evidence="6" id="KW-1185">Reference proteome</keyword>
<feature type="repeat" description="TPR" evidence="3">
    <location>
        <begin position="311"/>
        <end position="344"/>
    </location>
</feature>
<dbReference type="PROSITE" id="PS50005">
    <property type="entry name" value="TPR"/>
    <property type="match status" value="8"/>
</dbReference>
<gene>
    <name evidence="5" type="ORF">MNODULE_20795</name>
</gene>
<protein>
    <submittedName>
        <fullName evidence="5">Tetratricopeptide repeat protein</fullName>
    </submittedName>
</protein>